<keyword evidence="9" id="KW-1133">Transmembrane helix</keyword>
<gene>
    <name evidence="11" type="ORF">XNOV1_A024560</name>
</gene>
<comment type="similarity">
    <text evidence="7">Belongs to the protein kinase superfamily.</text>
</comment>
<dbReference type="GO" id="GO:0005737">
    <property type="term" value="C:cytoplasm"/>
    <property type="evidence" value="ECO:0007669"/>
    <property type="project" value="TreeGrafter"/>
</dbReference>
<dbReference type="PANTHER" id="PTHR24058:SF53">
    <property type="entry name" value="HOMEODOMAIN-INTERACTING PROTEIN KINASE 2"/>
    <property type="match status" value="1"/>
</dbReference>
<feature type="transmembrane region" description="Helical" evidence="9">
    <location>
        <begin position="215"/>
        <end position="234"/>
    </location>
</feature>
<dbReference type="InterPro" id="IPR050494">
    <property type="entry name" value="Ser_Thr_dual-spec_kinase"/>
</dbReference>
<organism evidence="11 12">
    <name type="scientific">Xyrichtys novacula</name>
    <name type="common">Pearly razorfish</name>
    <name type="synonym">Hemipteronotus novacula</name>
    <dbReference type="NCBI Taxonomy" id="13765"/>
    <lineage>
        <taxon>Eukaryota</taxon>
        <taxon>Metazoa</taxon>
        <taxon>Chordata</taxon>
        <taxon>Craniata</taxon>
        <taxon>Vertebrata</taxon>
        <taxon>Euteleostomi</taxon>
        <taxon>Actinopterygii</taxon>
        <taxon>Neopterygii</taxon>
        <taxon>Teleostei</taxon>
        <taxon>Neoteleostei</taxon>
        <taxon>Acanthomorphata</taxon>
        <taxon>Eupercaria</taxon>
        <taxon>Labriformes</taxon>
        <taxon>Labridae</taxon>
        <taxon>Xyrichtys</taxon>
    </lineage>
</organism>
<evidence type="ECO:0000256" key="2">
    <source>
        <dbReference type="ARBA" id="ARBA00022679"/>
    </source>
</evidence>
<dbReference type="Proteomes" id="UP001178508">
    <property type="component" value="Chromosome 1"/>
</dbReference>
<dbReference type="PROSITE" id="PS00107">
    <property type="entry name" value="PROTEIN_KINASE_ATP"/>
    <property type="match status" value="1"/>
</dbReference>
<evidence type="ECO:0000259" key="10">
    <source>
        <dbReference type="PROSITE" id="PS50011"/>
    </source>
</evidence>
<feature type="binding site" evidence="6">
    <location>
        <position position="66"/>
    </location>
    <ligand>
        <name>ATP</name>
        <dbReference type="ChEBI" id="CHEBI:30616"/>
    </ligand>
</feature>
<evidence type="ECO:0000313" key="11">
    <source>
        <dbReference type="EMBL" id="CAJ1049281.1"/>
    </source>
</evidence>
<keyword evidence="2" id="KW-0808">Transferase</keyword>
<dbReference type="GO" id="GO:0045944">
    <property type="term" value="P:positive regulation of transcription by RNA polymerase II"/>
    <property type="evidence" value="ECO:0007669"/>
    <property type="project" value="TreeGrafter"/>
</dbReference>
<dbReference type="InterPro" id="IPR000719">
    <property type="entry name" value="Prot_kinase_dom"/>
</dbReference>
<evidence type="ECO:0000256" key="4">
    <source>
        <dbReference type="ARBA" id="ARBA00022777"/>
    </source>
</evidence>
<dbReference type="GO" id="GO:0004674">
    <property type="term" value="F:protein serine/threonine kinase activity"/>
    <property type="evidence" value="ECO:0007669"/>
    <property type="project" value="UniProtKB-KW"/>
</dbReference>
<dbReference type="GO" id="GO:0046332">
    <property type="term" value="F:SMAD binding"/>
    <property type="evidence" value="ECO:0007669"/>
    <property type="project" value="TreeGrafter"/>
</dbReference>
<keyword evidence="11" id="KW-0371">Homeobox</keyword>
<feature type="region of interest" description="Disordered" evidence="8">
    <location>
        <begin position="381"/>
        <end position="414"/>
    </location>
</feature>
<dbReference type="Gene3D" id="1.10.510.10">
    <property type="entry name" value="Transferase(Phosphotransferase) domain 1"/>
    <property type="match status" value="1"/>
</dbReference>
<dbReference type="GO" id="GO:0003713">
    <property type="term" value="F:transcription coactivator activity"/>
    <property type="evidence" value="ECO:0007669"/>
    <property type="project" value="TreeGrafter"/>
</dbReference>
<feature type="domain" description="Protein kinase" evidence="10">
    <location>
        <begin position="32"/>
        <end position="351"/>
    </location>
</feature>
<dbReference type="PROSITE" id="PS00108">
    <property type="entry name" value="PROTEIN_KINASE_ST"/>
    <property type="match status" value="1"/>
</dbReference>
<dbReference type="SMART" id="SM00220">
    <property type="entry name" value="S_TKc"/>
    <property type="match status" value="1"/>
</dbReference>
<dbReference type="Gene3D" id="3.30.200.20">
    <property type="entry name" value="Phosphorylase Kinase, domain 1"/>
    <property type="match status" value="1"/>
</dbReference>
<keyword evidence="3 6" id="KW-0547">Nucleotide-binding</keyword>
<dbReference type="EMBL" id="OY660864">
    <property type="protein sequence ID" value="CAJ1049281.1"/>
    <property type="molecule type" value="Genomic_DNA"/>
</dbReference>
<keyword evidence="1 7" id="KW-0723">Serine/threonine-protein kinase</keyword>
<evidence type="ECO:0000256" key="3">
    <source>
        <dbReference type="ARBA" id="ARBA00022741"/>
    </source>
</evidence>
<keyword evidence="9" id="KW-0812">Transmembrane</keyword>
<dbReference type="GO" id="GO:0004713">
    <property type="term" value="F:protein tyrosine kinase activity"/>
    <property type="evidence" value="ECO:0007669"/>
    <property type="project" value="TreeGrafter"/>
</dbReference>
<evidence type="ECO:0000256" key="6">
    <source>
        <dbReference type="PROSITE-ProRule" id="PRU10141"/>
    </source>
</evidence>
<keyword evidence="12" id="KW-1185">Reference proteome</keyword>
<keyword evidence="5 6" id="KW-0067">ATP-binding</keyword>
<keyword evidence="11" id="KW-0238">DNA-binding</keyword>
<evidence type="ECO:0000256" key="7">
    <source>
        <dbReference type="RuleBase" id="RU000304"/>
    </source>
</evidence>
<keyword evidence="9" id="KW-0472">Membrane</keyword>
<evidence type="ECO:0000313" key="12">
    <source>
        <dbReference type="Proteomes" id="UP001178508"/>
    </source>
</evidence>
<dbReference type="GO" id="GO:0042771">
    <property type="term" value="P:intrinsic apoptotic signaling pathway in response to DNA damage by p53 class mediator"/>
    <property type="evidence" value="ECO:0007669"/>
    <property type="project" value="TreeGrafter"/>
</dbReference>
<evidence type="ECO:0000256" key="5">
    <source>
        <dbReference type="ARBA" id="ARBA00022840"/>
    </source>
</evidence>
<dbReference type="SUPFAM" id="SSF56112">
    <property type="entry name" value="Protein kinase-like (PK-like)"/>
    <property type="match status" value="1"/>
</dbReference>
<dbReference type="GO" id="GO:0003677">
    <property type="term" value="F:DNA binding"/>
    <property type="evidence" value="ECO:0007669"/>
    <property type="project" value="UniProtKB-KW"/>
</dbReference>
<evidence type="ECO:0000256" key="1">
    <source>
        <dbReference type="ARBA" id="ARBA00022527"/>
    </source>
</evidence>
<accession>A0AAV1EKP1</accession>
<proteinExistence type="inferred from homology"/>
<dbReference type="AlphaFoldDB" id="A0AAV1EKP1"/>
<dbReference type="GO" id="GO:0016605">
    <property type="term" value="C:PML body"/>
    <property type="evidence" value="ECO:0007669"/>
    <property type="project" value="TreeGrafter"/>
</dbReference>
<evidence type="ECO:0000256" key="8">
    <source>
        <dbReference type="SAM" id="MobiDB-lite"/>
    </source>
</evidence>
<dbReference type="InterPro" id="IPR017441">
    <property type="entry name" value="Protein_kinase_ATP_BS"/>
</dbReference>
<dbReference type="InterPro" id="IPR008271">
    <property type="entry name" value="Ser/Thr_kinase_AS"/>
</dbReference>
<dbReference type="PROSITE" id="PS50011">
    <property type="entry name" value="PROTEIN_KINASE_DOM"/>
    <property type="match status" value="1"/>
</dbReference>
<name>A0AAV1EKP1_XYRNO</name>
<protein>
    <submittedName>
        <fullName evidence="11">Homeodomain-interacting protein kinase 1-like</fullName>
    </submittedName>
</protein>
<dbReference type="GO" id="GO:0007224">
    <property type="term" value="P:smoothened signaling pathway"/>
    <property type="evidence" value="ECO:0007669"/>
    <property type="project" value="TreeGrafter"/>
</dbReference>
<dbReference type="PANTHER" id="PTHR24058">
    <property type="entry name" value="DUAL SPECIFICITY PROTEIN KINASE"/>
    <property type="match status" value="1"/>
</dbReference>
<keyword evidence="4 11" id="KW-0418">Kinase</keyword>
<sequence>MNSTSKMPSCSSANEDCDVQLNDEINSSTSRYLVQDFIGKGAFGKVAKSVNLTTAKAVALKIVVAKDKRASKREIKMLQTIRALDPAGSNVVEFFEAFEHKGLTCLAFEMLDRDLFQLLMERQERPLSLNEIRPIAQQLLTAFEALKGIGVIYADLKPDNIMLVNHETQPFRVKLIDFGLSLQTSEVRTGLLTQAIGYRAPEVILGLPFTEAIDMWGLGCVLSLLFLSCHLFGIHCEYQQMRNIVDVLGQPDDRLLDAGIFTKKFFSVNRHLDRKWWLKSPMEYKKATGVEPKKCERALNKLDDIVTLVPDIEECIELEDRKAFVSLLSGLLHTDQNQRITPEKALKHPFITMVHLEEEADSSMYVEESHYKMTLGQSEGLNEDLKFDPEPEEPPTTDNTSASLHPGPVEPAPPGFCAECPPSFHKSAVDHHVVEVNLKETEQPTKEAAASDVRKSPLKRMRKFFSRVIRTVFRTRRMS</sequence>
<dbReference type="GO" id="GO:0005524">
    <property type="term" value="F:ATP binding"/>
    <property type="evidence" value="ECO:0007669"/>
    <property type="project" value="UniProtKB-UniRule"/>
</dbReference>
<evidence type="ECO:0000256" key="9">
    <source>
        <dbReference type="SAM" id="Phobius"/>
    </source>
</evidence>
<dbReference type="InterPro" id="IPR011009">
    <property type="entry name" value="Kinase-like_dom_sf"/>
</dbReference>
<dbReference type="Pfam" id="PF00069">
    <property type="entry name" value="Pkinase"/>
    <property type="match status" value="1"/>
</dbReference>
<dbReference type="GO" id="GO:0003714">
    <property type="term" value="F:transcription corepressor activity"/>
    <property type="evidence" value="ECO:0007669"/>
    <property type="project" value="TreeGrafter"/>
</dbReference>
<reference evidence="11" key="1">
    <citation type="submission" date="2023-08" db="EMBL/GenBank/DDBJ databases">
        <authorList>
            <person name="Alioto T."/>
            <person name="Alioto T."/>
            <person name="Gomez Garrido J."/>
        </authorList>
    </citation>
    <scope>NUCLEOTIDE SEQUENCE</scope>
</reference>